<name>A0A847H7V7_9CORY</name>
<accession>A0A847H7V7</accession>
<organism evidence="1 2">
    <name type="scientific">Corynebacterium marinum</name>
    <dbReference type="NCBI Taxonomy" id="349751"/>
    <lineage>
        <taxon>Bacteria</taxon>
        <taxon>Bacillati</taxon>
        <taxon>Actinomycetota</taxon>
        <taxon>Actinomycetes</taxon>
        <taxon>Mycobacteriales</taxon>
        <taxon>Corynebacteriaceae</taxon>
        <taxon>Corynebacterium</taxon>
    </lineage>
</organism>
<gene>
    <name evidence="1" type="ORF">GX570_01530</name>
</gene>
<comment type="caution">
    <text evidence="1">The sequence shown here is derived from an EMBL/GenBank/DDBJ whole genome shotgun (WGS) entry which is preliminary data.</text>
</comment>
<dbReference type="Gene3D" id="3.40.50.720">
    <property type="entry name" value="NAD(P)-binding Rossmann-like Domain"/>
    <property type="match status" value="1"/>
</dbReference>
<dbReference type="Proteomes" id="UP000523614">
    <property type="component" value="Unassembled WGS sequence"/>
</dbReference>
<dbReference type="EMBL" id="JAAYYP010000047">
    <property type="protein sequence ID" value="NLF90019.1"/>
    <property type="molecule type" value="Genomic_DNA"/>
</dbReference>
<evidence type="ECO:0000313" key="2">
    <source>
        <dbReference type="Proteomes" id="UP000523614"/>
    </source>
</evidence>
<reference evidence="1 2" key="1">
    <citation type="journal article" date="2020" name="Biotechnol. Biofuels">
        <title>New insights from the biogas microbiome by comprehensive genome-resolved metagenomics of nearly 1600 species originating from multiple anaerobic digesters.</title>
        <authorList>
            <person name="Campanaro S."/>
            <person name="Treu L."/>
            <person name="Rodriguez-R L.M."/>
            <person name="Kovalovszki A."/>
            <person name="Ziels R.M."/>
            <person name="Maus I."/>
            <person name="Zhu X."/>
            <person name="Kougias P.G."/>
            <person name="Basile A."/>
            <person name="Luo G."/>
            <person name="Schluter A."/>
            <person name="Konstantinidis K.T."/>
            <person name="Angelidaki I."/>
        </authorList>
    </citation>
    <scope>NUCLEOTIDE SEQUENCE [LARGE SCALE GENOMIC DNA]</scope>
    <source>
        <strain evidence="1">AS06rmzACSIP_235</strain>
    </source>
</reference>
<evidence type="ECO:0000313" key="1">
    <source>
        <dbReference type="EMBL" id="NLF90019.1"/>
    </source>
</evidence>
<dbReference type="AlphaFoldDB" id="A0A847H7V7"/>
<proteinExistence type="predicted"/>
<evidence type="ECO:0008006" key="3">
    <source>
        <dbReference type="Google" id="ProtNLM"/>
    </source>
</evidence>
<protein>
    <recommendedName>
        <fullName evidence="3">Bacteriocin biosynthesis cyclodehydratase domain-containing protein</fullName>
    </recommendedName>
</protein>
<sequence>MQGGCIMFELAAGVHVFLRGRDALQFGLDATRAGIIETPHAPMLLATLLSARGPRERSELVDGLVAAGLGPAAAHSLIDDLVAYRILVPCEEREVILLGRGRLAQSITELLSLTGIRVRSPIRGESEFAYLAAARVDAPVVLVDRLAHSRATAPMLTRFARTWTSCAVVDHRGVIGPLRIDAEGPCPLCADLHRTDADGFWHRVVTQLPGGPARPDPAVLSATAAQASAVIAELAGCPPPPGYSPMGLQPGAVISVDPWSGLHREAMSVHPRCPVCFSFSGKPTEQPATARRNARP</sequence>